<comment type="similarity">
    <text evidence="2">Belongs to the nematode receptor-like protein srd family.</text>
</comment>
<comment type="subcellular location">
    <subcellularLocation>
        <location evidence="1">Membrane</location>
        <topology evidence="1">Multi-pass membrane protein</topology>
    </subcellularLocation>
</comment>
<accession>W2STA8</accession>
<dbReference type="KEGG" id="nai:NECAME_14057"/>
<dbReference type="InterPro" id="IPR019421">
    <property type="entry name" value="7TM_GPCR_serpentine_rcpt_Srd"/>
</dbReference>
<evidence type="ECO:0000256" key="6">
    <source>
        <dbReference type="SAM" id="Phobius"/>
    </source>
</evidence>
<evidence type="ECO:0000256" key="3">
    <source>
        <dbReference type="ARBA" id="ARBA00022692"/>
    </source>
</evidence>
<keyword evidence="3 6" id="KW-0812">Transmembrane</keyword>
<dbReference type="Gene3D" id="1.20.1070.10">
    <property type="entry name" value="Rhodopsin 7-helix transmembrane proteins"/>
    <property type="match status" value="1"/>
</dbReference>
<evidence type="ECO:0000256" key="2">
    <source>
        <dbReference type="ARBA" id="ARBA00009166"/>
    </source>
</evidence>
<evidence type="ECO:0000256" key="4">
    <source>
        <dbReference type="ARBA" id="ARBA00022989"/>
    </source>
</evidence>
<keyword evidence="4 6" id="KW-1133">Transmembrane helix</keyword>
<organism evidence="7 8">
    <name type="scientific">Necator americanus</name>
    <name type="common">Human hookworm</name>
    <dbReference type="NCBI Taxonomy" id="51031"/>
    <lineage>
        <taxon>Eukaryota</taxon>
        <taxon>Metazoa</taxon>
        <taxon>Ecdysozoa</taxon>
        <taxon>Nematoda</taxon>
        <taxon>Chromadorea</taxon>
        <taxon>Rhabditida</taxon>
        <taxon>Rhabditina</taxon>
        <taxon>Rhabditomorpha</taxon>
        <taxon>Strongyloidea</taxon>
        <taxon>Ancylostomatidae</taxon>
        <taxon>Bunostominae</taxon>
        <taxon>Necator</taxon>
    </lineage>
</organism>
<dbReference type="InterPro" id="IPR050920">
    <property type="entry name" value="Nematode_rcpt-like_delta"/>
</dbReference>
<keyword evidence="8" id="KW-1185">Reference proteome</keyword>
<evidence type="ECO:0000313" key="7">
    <source>
        <dbReference type="EMBL" id="ETN71927.1"/>
    </source>
</evidence>
<dbReference type="PANTHER" id="PTHR22945">
    <property type="entry name" value="SERPENTINE RECEPTOR, CLASS D DELTA"/>
    <property type="match status" value="1"/>
</dbReference>
<dbReference type="Proteomes" id="UP000053676">
    <property type="component" value="Unassembled WGS sequence"/>
</dbReference>
<evidence type="ECO:0000313" key="8">
    <source>
        <dbReference type="Proteomes" id="UP000053676"/>
    </source>
</evidence>
<feature type="transmembrane region" description="Helical" evidence="6">
    <location>
        <begin position="30"/>
        <end position="48"/>
    </location>
</feature>
<evidence type="ECO:0008006" key="9">
    <source>
        <dbReference type="Google" id="ProtNLM"/>
    </source>
</evidence>
<evidence type="ECO:0000256" key="1">
    <source>
        <dbReference type="ARBA" id="ARBA00004141"/>
    </source>
</evidence>
<feature type="transmembrane region" description="Helical" evidence="6">
    <location>
        <begin position="85"/>
        <end position="107"/>
    </location>
</feature>
<dbReference type="SUPFAM" id="SSF81321">
    <property type="entry name" value="Family A G protein-coupled receptor-like"/>
    <property type="match status" value="1"/>
</dbReference>
<evidence type="ECO:0000256" key="5">
    <source>
        <dbReference type="ARBA" id="ARBA00023136"/>
    </source>
</evidence>
<dbReference type="GO" id="GO:0016020">
    <property type="term" value="C:membrane"/>
    <property type="evidence" value="ECO:0007669"/>
    <property type="project" value="UniProtKB-SubCell"/>
</dbReference>
<feature type="transmembrane region" description="Helical" evidence="6">
    <location>
        <begin position="165"/>
        <end position="182"/>
    </location>
</feature>
<dbReference type="OrthoDB" id="5876239at2759"/>
<proteinExistence type="inferred from homology"/>
<dbReference type="Pfam" id="PF10317">
    <property type="entry name" value="7TM_GPCR_Srd"/>
    <property type="match status" value="1"/>
</dbReference>
<dbReference type="AlphaFoldDB" id="W2STA8"/>
<name>W2STA8_NECAM</name>
<dbReference type="PANTHER" id="PTHR22945:SF40">
    <property type="entry name" value="SERPENTINE RECEPTOR, CLASS D (DELTA)-RELATED"/>
    <property type="match status" value="1"/>
</dbReference>
<gene>
    <name evidence="7" type="ORF">NECAME_14057</name>
</gene>
<keyword evidence="5 6" id="KW-0472">Membrane</keyword>
<sequence>MNVAIGFFHSMYFRYRVIGKKQLSRKHVKINLLITTILPVILSIAPYIPPLHFNTVMEIAIREHPEYNLEEYGRFGGFYPTTDPCFVICSLILYAVPFFLPIVILYWRHLILKAFNSHGEGFTEKTRSSSRLLLKVLTAQALMPLLCTVPFGLLYFTVQFTGQKFAPLEYLFAVFITLPFAIDPDPIRRDLVSLVLS</sequence>
<protein>
    <recommendedName>
        <fullName evidence="9">G protein-coupled receptor</fullName>
    </recommendedName>
</protein>
<dbReference type="EMBL" id="KI666338">
    <property type="protein sequence ID" value="ETN71927.1"/>
    <property type="molecule type" value="Genomic_DNA"/>
</dbReference>
<reference evidence="8" key="1">
    <citation type="journal article" date="2014" name="Nat. Genet.">
        <title>Genome of the human hookworm Necator americanus.</title>
        <authorList>
            <person name="Tang Y.T."/>
            <person name="Gao X."/>
            <person name="Rosa B.A."/>
            <person name="Abubucker S."/>
            <person name="Hallsworth-Pepin K."/>
            <person name="Martin J."/>
            <person name="Tyagi R."/>
            <person name="Heizer E."/>
            <person name="Zhang X."/>
            <person name="Bhonagiri-Palsikar V."/>
            <person name="Minx P."/>
            <person name="Warren W.C."/>
            <person name="Wang Q."/>
            <person name="Zhan B."/>
            <person name="Hotez P.J."/>
            <person name="Sternberg P.W."/>
            <person name="Dougall A."/>
            <person name="Gaze S.T."/>
            <person name="Mulvenna J."/>
            <person name="Sotillo J."/>
            <person name="Ranganathan S."/>
            <person name="Rabelo E.M."/>
            <person name="Wilson R.K."/>
            <person name="Felgner P.L."/>
            <person name="Bethony J."/>
            <person name="Hawdon J.M."/>
            <person name="Gasser R.B."/>
            <person name="Loukas A."/>
            <person name="Mitreva M."/>
        </authorList>
    </citation>
    <scope>NUCLEOTIDE SEQUENCE [LARGE SCALE GENOMIC DNA]</scope>
</reference>
<feature type="transmembrane region" description="Helical" evidence="6">
    <location>
        <begin position="132"/>
        <end position="153"/>
    </location>
</feature>